<evidence type="ECO:0000256" key="2">
    <source>
        <dbReference type="ARBA" id="ARBA00008156"/>
    </source>
</evidence>
<dbReference type="NCBIfam" id="TIGR03074">
    <property type="entry name" value="PQQ_membr_DH"/>
    <property type="match status" value="1"/>
</dbReference>
<keyword evidence="8" id="KW-1185">Reference proteome</keyword>
<keyword evidence="5" id="KW-1133">Transmembrane helix</keyword>
<dbReference type="PANTHER" id="PTHR32303">
    <property type="entry name" value="QUINOPROTEIN ALCOHOL DEHYDROGENASE (CYTOCHROME C)"/>
    <property type="match status" value="1"/>
</dbReference>
<evidence type="ECO:0000256" key="4">
    <source>
        <dbReference type="SAM" id="MobiDB-lite"/>
    </source>
</evidence>
<dbReference type="SMART" id="SM00564">
    <property type="entry name" value="PQQ"/>
    <property type="match status" value="6"/>
</dbReference>
<dbReference type="AlphaFoldDB" id="A0A7W6FZQ4"/>
<dbReference type="PANTHER" id="PTHR32303:SF4">
    <property type="entry name" value="QUINOPROTEIN GLUCOSE DEHYDROGENASE"/>
    <property type="match status" value="1"/>
</dbReference>
<comment type="similarity">
    <text evidence="2">Belongs to the bacterial PQQ dehydrogenase family.</text>
</comment>
<feature type="transmembrane region" description="Helical" evidence="5">
    <location>
        <begin position="119"/>
        <end position="141"/>
    </location>
</feature>
<dbReference type="Proteomes" id="UP000561459">
    <property type="component" value="Unassembled WGS sequence"/>
</dbReference>
<dbReference type="GO" id="GO:0008876">
    <property type="term" value="F:quinoprotein glucose dehydrogenase activity"/>
    <property type="evidence" value="ECO:0007669"/>
    <property type="project" value="UniProtKB-EC"/>
</dbReference>
<dbReference type="InterPro" id="IPR017511">
    <property type="entry name" value="PQQ_mDH"/>
</dbReference>
<dbReference type="SUPFAM" id="SSF50998">
    <property type="entry name" value="Quinoprotein alcohol dehydrogenase-like"/>
    <property type="match status" value="1"/>
</dbReference>
<dbReference type="InterPro" id="IPR018391">
    <property type="entry name" value="PQQ_b-propeller_rpt"/>
</dbReference>
<evidence type="ECO:0000313" key="8">
    <source>
        <dbReference type="Proteomes" id="UP000561459"/>
    </source>
</evidence>
<dbReference type="GO" id="GO:0048038">
    <property type="term" value="F:quinone binding"/>
    <property type="evidence" value="ECO:0007669"/>
    <property type="project" value="InterPro"/>
</dbReference>
<feature type="domain" description="Pyrrolo-quinoline quinone repeat" evidence="6">
    <location>
        <begin position="174"/>
        <end position="755"/>
    </location>
</feature>
<sequence length="781" mass="83183">MLRLILVRGLAAVLGVIAVILMYGGIVLAANGGSIYYALAGVALGISASLLFVKRREGVWLYGGIICVTMAWAIAEVGFDGWSLMPRLIAWLLFGLLVASPWVRGTLQPATMTSSIRKLFSWRGMAGCLLVAIALGSAIHMTSPRRFDPRYQAGMVSFPEVRAAAGGAESGRDWPQWGGNLAGERFSPLTQITPNNVGQLELAWTAPVAATEAGKTGGLEVTPLMVNGIVYSCSGTHEIFAVDAETGKPVWHSPVLGAPGRPCRGIAYYRVPNATGACAGRILTATGTALLVALDARTGKPCSDFGTNGKVNLLEGLSTAPEGYYRVTSAPQIVRGKVVLGGWVSDGQYWGEPSGAIRAFDAVTGKLAWAWDMGRPDRTGAPPPGESYTRATPNSWAPMSADEKLGLVYVPTGNATPDYFGAQRRSFDDKYSSSVVALDADSGRVRWSFQTTHHDVWDYDVASQPVLTDISTGGHVVPAVVQFTKRGEIFVLDRRTGTPLRPVIEKPAPQDGKVPQERLSPTQPFSDAMPSFRNPDVRESDMWGVTPLDQLWCRIRFRQARYEGPLTPPGTTPSISSPGYVGGMNWGTGAVDVDHGVMVFTSGRVANYVRLIERRKADAMGVKPIGDGSKASDYGGMAAQAGTPYAADIKLFMSPLAIPCQAPPLGFISAVDLVTGKLVWSRPFGTMFGLQFGTPAIGGPIVTRAGLAFIGASIDGRMQAIDIKTGKEVWHSQLPRGAFGTPITYTSPKSGRQFVVIAAGSSPQLAGNDDAVLMAFALKRR</sequence>
<organism evidence="7 8">
    <name type="scientific">Novosphingobium fluoreni</name>
    <dbReference type="NCBI Taxonomy" id="1391222"/>
    <lineage>
        <taxon>Bacteria</taxon>
        <taxon>Pseudomonadati</taxon>
        <taxon>Pseudomonadota</taxon>
        <taxon>Alphaproteobacteria</taxon>
        <taxon>Sphingomonadales</taxon>
        <taxon>Sphingomonadaceae</taxon>
        <taxon>Novosphingobium</taxon>
    </lineage>
</organism>
<feature type="transmembrane region" description="Helical" evidence="5">
    <location>
        <begin position="88"/>
        <end position="107"/>
    </location>
</feature>
<evidence type="ECO:0000256" key="3">
    <source>
        <dbReference type="ARBA" id="ARBA00023002"/>
    </source>
</evidence>
<dbReference type="CDD" id="cd10280">
    <property type="entry name" value="PQQ_mGDH"/>
    <property type="match status" value="1"/>
</dbReference>
<accession>A0A7W6FZQ4</accession>
<evidence type="ECO:0000256" key="1">
    <source>
        <dbReference type="ARBA" id="ARBA00001931"/>
    </source>
</evidence>
<feature type="transmembrane region" description="Helical" evidence="5">
    <location>
        <begin position="35"/>
        <end position="53"/>
    </location>
</feature>
<keyword evidence="5" id="KW-0472">Membrane</keyword>
<dbReference type="EC" id="1.1.5.2" evidence="7"/>
<evidence type="ECO:0000256" key="5">
    <source>
        <dbReference type="SAM" id="Phobius"/>
    </source>
</evidence>
<name>A0A7W6FZQ4_9SPHN</name>
<feature type="transmembrane region" description="Helical" evidence="5">
    <location>
        <begin position="60"/>
        <end position="82"/>
    </location>
</feature>
<dbReference type="EMBL" id="JACIDY010000008">
    <property type="protein sequence ID" value="MBB3941370.1"/>
    <property type="molecule type" value="Genomic_DNA"/>
</dbReference>
<feature type="region of interest" description="Disordered" evidence="4">
    <location>
        <begin position="501"/>
        <end position="533"/>
    </location>
</feature>
<feature type="transmembrane region" description="Helical" evidence="5">
    <location>
        <begin position="7"/>
        <end position="29"/>
    </location>
</feature>
<dbReference type="RefSeq" id="WP_183618129.1">
    <property type="nucleotide sequence ID" value="NZ_JACIDY010000008.1"/>
</dbReference>
<dbReference type="InterPro" id="IPR002372">
    <property type="entry name" value="PQQ_rpt_dom"/>
</dbReference>
<protein>
    <submittedName>
        <fullName evidence="7">Quinoprotein glucose dehydrogenase</fullName>
        <ecNumber evidence="7">1.1.5.2</ecNumber>
    </submittedName>
</protein>
<comment type="caution">
    <text evidence="7">The sequence shown here is derived from an EMBL/GenBank/DDBJ whole genome shotgun (WGS) entry which is preliminary data.</text>
</comment>
<dbReference type="Pfam" id="PF01011">
    <property type="entry name" value="PQQ"/>
    <property type="match status" value="1"/>
</dbReference>
<dbReference type="Gene3D" id="2.140.10.10">
    <property type="entry name" value="Quinoprotein alcohol dehydrogenase-like superfamily"/>
    <property type="match status" value="2"/>
</dbReference>
<comment type="cofactor">
    <cofactor evidence="1">
        <name>pyrroloquinoline quinone</name>
        <dbReference type="ChEBI" id="CHEBI:58442"/>
    </cofactor>
</comment>
<keyword evidence="5" id="KW-0812">Transmembrane</keyword>
<reference evidence="7 8" key="1">
    <citation type="submission" date="2020-08" db="EMBL/GenBank/DDBJ databases">
        <title>Genomic Encyclopedia of Type Strains, Phase IV (KMG-IV): sequencing the most valuable type-strain genomes for metagenomic binning, comparative biology and taxonomic classification.</title>
        <authorList>
            <person name="Goeker M."/>
        </authorList>
    </citation>
    <scope>NUCLEOTIDE SEQUENCE [LARGE SCALE GENOMIC DNA]</scope>
    <source>
        <strain evidence="7 8">DSM 27568</strain>
    </source>
</reference>
<keyword evidence="3 7" id="KW-0560">Oxidoreductase</keyword>
<feature type="region of interest" description="Disordered" evidence="4">
    <location>
        <begin position="376"/>
        <end position="395"/>
    </location>
</feature>
<dbReference type="GO" id="GO:0016020">
    <property type="term" value="C:membrane"/>
    <property type="evidence" value="ECO:0007669"/>
    <property type="project" value="InterPro"/>
</dbReference>
<evidence type="ECO:0000313" key="7">
    <source>
        <dbReference type="EMBL" id="MBB3941370.1"/>
    </source>
</evidence>
<gene>
    <name evidence="7" type="ORF">GGR39_003046</name>
</gene>
<evidence type="ECO:0000259" key="6">
    <source>
        <dbReference type="Pfam" id="PF01011"/>
    </source>
</evidence>
<proteinExistence type="inferred from homology"/>
<dbReference type="InterPro" id="IPR011047">
    <property type="entry name" value="Quinoprotein_ADH-like_sf"/>
</dbReference>